<dbReference type="Pfam" id="PF05838">
    <property type="entry name" value="Glyco_hydro_108"/>
    <property type="match status" value="1"/>
</dbReference>
<accession>A0A5M6CAF5</accession>
<dbReference type="InterPro" id="IPR018537">
    <property type="entry name" value="Peptidoglycan-bd_3"/>
</dbReference>
<dbReference type="EMBL" id="VWSH01000004">
    <property type="protein sequence ID" value="KAA5532148.1"/>
    <property type="molecule type" value="Genomic_DNA"/>
</dbReference>
<comment type="caution">
    <text evidence="3">The sequence shown here is derived from an EMBL/GenBank/DDBJ whole genome shotgun (WGS) entry which is preliminary data.</text>
</comment>
<evidence type="ECO:0000313" key="3">
    <source>
        <dbReference type="EMBL" id="KAA5532148.1"/>
    </source>
</evidence>
<sequence>MADFLPAFNITMENEGGYANNPNDSGGETWRGIARNYWPKWSGWPIVDQIVATNPPDLNQALFADASLNTMVEQFYQQNFWDTESLSDINCQQTANQLFDIAVNMGNSTAGKILQEAINTLAANPVSVDGMVGPLTIQAANSLNDEALYNAVCSLRKQKYESIIAANPSQAVFENSWFSRITPWDAAADA</sequence>
<dbReference type="InterPro" id="IPR023346">
    <property type="entry name" value="Lysozyme-like_dom_sf"/>
</dbReference>
<proteinExistence type="predicted"/>
<evidence type="ECO:0000313" key="4">
    <source>
        <dbReference type="Proteomes" id="UP000323632"/>
    </source>
</evidence>
<dbReference type="Gene3D" id="1.20.141.10">
    <property type="entry name" value="Chitosanase, subunit A, domain 1"/>
    <property type="match status" value="1"/>
</dbReference>
<organism evidence="3 4">
    <name type="scientific">Taibaiella lutea</name>
    <dbReference type="NCBI Taxonomy" id="2608001"/>
    <lineage>
        <taxon>Bacteria</taxon>
        <taxon>Pseudomonadati</taxon>
        <taxon>Bacteroidota</taxon>
        <taxon>Chitinophagia</taxon>
        <taxon>Chitinophagales</taxon>
        <taxon>Chitinophagaceae</taxon>
        <taxon>Taibaiella</taxon>
    </lineage>
</organism>
<feature type="domain" description="TtsA-like Glycoside hydrolase family 108" evidence="1">
    <location>
        <begin position="9"/>
        <end position="106"/>
    </location>
</feature>
<dbReference type="AlphaFoldDB" id="A0A5M6CAF5"/>
<name>A0A5M6CAF5_9BACT</name>
<protein>
    <submittedName>
        <fullName evidence="3">Uncharacterized protein</fullName>
    </submittedName>
</protein>
<reference evidence="3 4" key="1">
    <citation type="submission" date="2019-09" db="EMBL/GenBank/DDBJ databases">
        <title>Genome sequence and assembly of Taibaiella sp.</title>
        <authorList>
            <person name="Chhetri G."/>
        </authorList>
    </citation>
    <scope>NUCLEOTIDE SEQUENCE [LARGE SCALE GENOMIC DNA]</scope>
    <source>
        <strain evidence="3 4">KVB11</strain>
    </source>
</reference>
<evidence type="ECO:0000259" key="2">
    <source>
        <dbReference type="Pfam" id="PF09374"/>
    </source>
</evidence>
<gene>
    <name evidence="3" type="ORF">F0919_15215</name>
</gene>
<keyword evidence="4" id="KW-1185">Reference proteome</keyword>
<dbReference type="RefSeq" id="WP_150033650.1">
    <property type="nucleotide sequence ID" value="NZ_VWSH01000004.1"/>
</dbReference>
<evidence type="ECO:0000259" key="1">
    <source>
        <dbReference type="Pfam" id="PF05838"/>
    </source>
</evidence>
<dbReference type="SUPFAM" id="SSF53955">
    <property type="entry name" value="Lysozyme-like"/>
    <property type="match status" value="1"/>
</dbReference>
<feature type="domain" description="Peptidoglycan binding" evidence="2">
    <location>
        <begin position="111"/>
        <end position="181"/>
    </location>
</feature>
<dbReference type="InterPro" id="IPR008565">
    <property type="entry name" value="TtsA-like_GH18_dom"/>
</dbReference>
<dbReference type="Proteomes" id="UP000323632">
    <property type="component" value="Unassembled WGS sequence"/>
</dbReference>
<dbReference type="Pfam" id="PF09374">
    <property type="entry name" value="PG_binding_3"/>
    <property type="match status" value="1"/>
</dbReference>